<dbReference type="EMBL" id="FLUQ01000005">
    <property type="protein sequence ID" value="SBW09391.1"/>
    <property type="molecule type" value="Genomic_DNA"/>
</dbReference>
<sequence length="270" mass="28457">MGISVLLTADTKKCFRIAAPSWIMPGTVQDNCAFLGGKVDEVGLLFLEAEASLAYGRQDLPPELAALGLSCHVHLPTDLPWNDGGGAAAAVCLALMEKVRFWGAERAVLHPPPSGPGGSPVCREALAAFARVWQNAGRSVSDVLLENTRENALWALGDVFHGNGFGICPDLGHILAYGQRELMDMLAGLPERERPRMLHCSAPGPGLPGKAPVSAHRPLDTLDAQGLAVGKALCDFLAPGGVIMVELFDWDHIARSLPVIAGWCAAESGG</sequence>
<name>A0A212KCJ2_9DELT</name>
<proteinExistence type="predicted"/>
<accession>A0A212KCJ2</accession>
<evidence type="ECO:0008006" key="2">
    <source>
        <dbReference type="Google" id="ProtNLM"/>
    </source>
</evidence>
<dbReference type="InterPro" id="IPR036237">
    <property type="entry name" value="Xyl_isomerase-like_sf"/>
</dbReference>
<protein>
    <recommendedName>
        <fullName evidence="2">Xylose isomerase-like TIM barrel domain-containing protein</fullName>
    </recommendedName>
</protein>
<dbReference type="Gene3D" id="3.20.20.150">
    <property type="entry name" value="Divalent-metal-dependent TIM barrel enzymes"/>
    <property type="match status" value="1"/>
</dbReference>
<dbReference type="NCBIfam" id="NF041277">
    <property type="entry name" value="coba_remo_CbiR"/>
    <property type="match status" value="1"/>
</dbReference>
<evidence type="ECO:0000313" key="1">
    <source>
        <dbReference type="EMBL" id="SBW09391.1"/>
    </source>
</evidence>
<organism evidence="1">
    <name type="scientific">uncultured delta proteobacterium</name>
    <dbReference type="NCBI Taxonomy" id="34034"/>
    <lineage>
        <taxon>Bacteria</taxon>
        <taxon>Deltaproteobacteria</taxon>
        <taxon>environmental samples</taxon>
    </lineage>
</organism>
<reference evidence="1" key="1">
    <citation type="submission" date="2016-04" db="EMBL/GenBank/DDBJ databases">
        <authorList>
            <person name="Evans L.H."/>
            <person name="Alamgir A."/>
            <person name="Owens N."/>
            <person name="Weber N.D."/>
            <person name="Virtaneva K."/>
            <person name="Barbian K."/>
            <person name="Babar A."/>
            <person name="Rosenke K."/>
        </authorList>
    </citation>
    <scope>NUCLEOTIDE SEQUENCE</scope>
    <source>
        <strain evidence="1">86</strain>
    </source>
</reference>
<dbReference type="AlphaFoldDB" id="A0A212KCJ2"/>
<dbReference type="SUPFAM" id="SSF51658">
    <property type="entry name" value="Xylose isomerase-like"/>
    <property type="match status" value="1"/>
</dbReference>
<gene>
    <name evidence="1" type="ORF">KL86DPRO_50155</name>
</gene>